<evidence type="ECO:0008006" key="3">
    <source>
        <dbReference type="Google" id="ProtNLM"/>
    </source>
</evidence>
<name>A0A391NJ71_9EUKA</name>
<comment type="caution">
    <text evidence="1">The sequence shown here is derived from an EMBL/GenBank/DDBJ whole genome shotgun (WGS) entry which is preliminary data.</text>
</comment>
<sequence>MGPSFFLPPVPLSEGSRHVLHSSSKWLVSIGGDSMIETCWRHHPRVLTLLSDHTLSALDVHVPPALLPCLSSVTFHHGSELYVLGLRGGMHALSLDDWTWREVQYPASCRPPASPETQYSLFPQVGGRTLEVCCHFSLCGLFYIVIEHHPHCPLVTYTFNPESEGEGWACVPDALFPEMSVESVAVVGDRAYTPNRKWNSLLCFDAHTREWIPLYIQEETPGLLWGRTAKCVGVGRYVLVFCGKGYYAYDTISGYVLRCGDPHSWYQHQSYAMMCIIMFRPSCVLPHTKCEGAGEYRLHALKPIDIYTMYPYDCEGGWAEGIQVQGRLG</sequence>
<evidence type="ECO:0000313" key="2">
    <source>
        <dbReference type="Proteomes" id="UP000265618"/>
    </source>
</evidence>
<keyword evidence="2" id="KW-1185">Reference proteome</keyword>
<gene>
    <name evidence="1" type="ORF">KIPB_002148</name>
</gene>
<organism evidence="1 2">
    <name type="scientific">Kipferlia bialata</name>
    <dbReference type="NCBI Taxonomy" id="797122"/>
    <lineage>
        <taxon>Eukaryota</taxon>
        <taxon>Metamonada</taxon>
        <taxon>Carpediemonas-like organisms</taxon>
        <taxon>Kipferlia</taxon>
    </lineage>
</organism>
<dbReference type="Proteomes" id="UP000265618">
    <property type="component" value="Unassembled WGS sequence"/>
</dbReference>
<evidence type="ECO:0000313" key="1">
    <source>
        <dbReference type="EMBL" id="GCA62231.1"/>
    </source>
</evidence>
<dbReference type="AlphaFoldDB" id="A0A391NJ71"/>
<dbReference type="SUPFAM" id="SSF50965">
    <property type="entry name" value="Galactose oxidase, central domain"/>
    <property type="match status" value="1"/>
</dbReference>
<proteinExistence type="predicted"/>
<reference evidence="1 2" key="1">
    <citation type="journal article" date="2018" name="PLoS ONE">
        <title>The draft genome of Kipferlia bialata reveals reductive genome evolution in fornicate parasites.</title>
        <authorList>
            <person name="Tanifuji G."/>
            <person name="Takabayashi S."/>
            <person name="Kume K."/>
            <person name="Takagi M."/>
            <person name="Nakayama T."/>
            <person name="Kamikawa R."/>
            <person name="Inagaki Y."/>
            <person name="Hashimoto T."/>
        </authorList>
    </citation>
    <scope>NUCLEOTIDE SEQUENCE [LARGE SCALE GENOMIC DNA]</scope>
    <source>
        <strain evidence="1">NY0173</strain>
    </source>
</reference>
<protein>
    <recommendedName>
        <fullName evidence="3">Kelch-type beta propeller</fullName>
    </recommendedName>
</protein>
<dbReference type="InterPro" id="IPR011043">
    <property type="entry name" value="Gal_Oxase/kelch_b-propeller"/>
</dbReference>
<dbReference type="EMBL" id="BDIP01000336">
    <property type="protein sequence ID" value="GCA62231.1"/>
    <property type="molecule type" value="Genomic_DNA"/>
</dbReference>
<accession>A0A391NJ71</accession>